<protein>
    <submittedName>
        <fullName evidence="1">Uncharacterized protein</fullName>
    </submittedName>
</protein>
<dbReference type="AlphaFoldDB" id="A0A1C5K2G2"/>
<dbReference type="OrthoDB" id="4178270at2"/>
<dbReference type="Proteomes" id="UP000198215">
    <property type="component" value="Chromosome I"/>
</dbReference>
<evidence type="ECO:0000313" key="2">
    <source>
        <dbReference type="Proteomes" id="UP000198215"/>
    </source>
</evidence>
<dbReference type="EMBL" id="LT607753">
    <property type="protein sequence ID" value="SCG76928.1"/>
    <property type="molecule type" value="Genomic_DNA"/>
</dbReference>
<reference evidence="2" key="1">
    <citation type="submission" date="2016-06" db="EMBL/GenBank/DDBJ databases">
        <authorList>
            <person name="Varghese N."/>
            <person name="Submissions Spin"/>
        </authorList>
    </citation>
    <scope>NUCLEOTIDE SEQUENCE [LARGE SCALE GENOMIC DNA]</scope>
    <source>
        <strain evidence="2">DSM 45161</strain>
    </source>
</reference>
<sequence length="327" mass="33847">MCPHLRRSTTVYPDQGALPNTSNVNFVAQETVANLVTVPVTNGKVRLRNSGGGTVHLIADLQGVYGPQGSGFKSLSPARVLDTRTAAAIPARADQVLDLSAKLPADATAAVLNVTVTQPASHGVLTVYPYGLTAPVASNLNFVAGQTIPNLVIVPVRNGKIVIRNASAGSTHVAADLGGYFGSAASGATEHYVPIGPRRIVDSRTGTGLLGRQPGSLRAQESTSFYAQYYGDNPTNLTTGCNINCPVPTALVANVTITEPTAPGVLTAYPYLTTRPTTSNVNFIAGETASNLTLTKANQTSLTVYNGSSGSAHVIIDQSGYFITAAP</sequence>
<dbReference type="RefSeq" id="WP_157745133.1">
    <property type="nucleotide sequence ID" value="NZ_LT607753.1"/>
</dbReference>
<accession>A0A1C5K2G2</accession>
<gene>
    <name evidence="1" type="ORF">GA0070614_6040</name>
</gene>
<keyword evidence="2" id="KW-1185">Reference proteome</keyword>
<name>A0A1C5K2G2_9ACTN</name>
<evidence type="ECO:0000313" key="1">
    <source>
        <dbReference type="EMBL" id="SCG76928.1"/>
    </source>
</evidence>
<organism evidence="1 2">
    <name type="scientific">Micromonospora coxensis</name>
    <dbReference type="NCBI Taxonomy" id="356852"/>
    <lineage>
        <taxon>Bacteria</taxon>
        <taxon>Bacillati</taxon>
        <taxon>Actinomycetota</taxon>
        <taxon>Actinomycetes</taxon>
        <taxon>Micromonosporales</taxon>
        <taxon>Micromonosporaceae</taxon>
        <taxon>Micromonospora</taxon>
    </lineage>
</organism>
<proteinExistence type="predicted"/>